<feature type="region of interest" description="Disordered" evidence="1">
    <location>
        <begin position="1"/>
        <end position="50"/>
    </location>
</feature>
<feature type="region of interest" description="Disordered" evidence="1">
    <location>
        <begin position="401"/>
        <end position="432"/>
    </location>
</feature>
<dbReference type="InterPro" id="IPR004312">
    <property type="entry name" value="ATHILA_Orf1_C"/>
</dbReference>
<evidence type="ECO:0000256" key="1">
    <source>
        <dbReference type="SAM" id="MobiDB-lite"/>
    </source>
</evidence>
<organism evidence="3 4">
    <name type="scientific">Brassica cretica</name>
    <name type="common">Mustard</name>
    <dbReference type="NCBI Taxonomy" id="69181"/>
    <lineage>
        <taxon>Eukaryota</taxon>
        <taxon>Viridiplantae</taxon>
        <taxon>Streptophyta</taxon>
        <taxon>Embryophyta</taxon>
        <taxon>Tracheophyta</taxon>
        <taxon>Spermatophyta</taxon>
        <taxon>Magnoliopsida</taxon>
        <taxon>eudicotyledons</taxon>
        <taxon>Gunneridae</taxon>
        <taxon>Pentapetalae</taxon>
        <taxon>rosids</taxon>
        <taxon>malvids</taxon>
        <taxon>Brassicales</taxon>
        <taxon>Brassicaceae</taxon>
        <taxon>Brassiceae</taxon>
        <taxon>Brassica</taxon>
    </lineage>
</organism>
<dbReference type="EMBL" id="QGKW02001940">
    <property type="protein sequence ID" value="KAF2560006.1"/>
    <property type="molecule type" value="Genomic_DNA"/>
</dbReference>
<accession>A0A8S9HUZ7</accession>
<evidence type="ECO:0000313" key="4">
    <source>
        <dbReference type="Proteomes" id="UP000712281"/>
    </source>
</evidence>
<protein>
    <recommendedName>
        <fullName evidence="2">Arabidopsis retrotransposon Orf1 C-terminal domain-containing protein</fullName>
    </recommendedName>
</protein>
<feature type="region of interest" description="Disordered" evidence="1">
    <location>
        <begin position="554"/>
        <end position="610"/>
    </location>
</feature>
<evidence type="ECO:0000313" key="3">
    <source>
        <dbReference type="EMBL" id="KAF2560006.1"/>
    </source>
</evidence>
<feature type="compositionally biased region" description="Polar residues" evidence="1">
    <location>
        <begin position="567"/>
        <end position="579"/>
    </location>
</feature>
<feature type="domain" description="Arabidopsis retrotransposon Orf1 C-terminal" evidence="2">
    <location>
        <begin position="45"/>
        <end position="494"/>
    </location>
</feature>
<gene>
    <name evidence="3" type="ORF">F2Q68_00016960</name>
</gene>
<proteinExistence type="predicted"/>
<sequence length="716" mass="80558">MTKSDSRSKTKGKAPSKKLESCGSEITRPWPPKAMASKDIRESESEEELPLKKIRRSRSKKTENEMVIERDRSVISTTSQLLNHLNNSIWMPTRFHDADFLRETGLYDDVYAILNSIGLQSLLTMEAQHVYQEASCHFFASLEAEFHCGDYDEMDGWGFIRFKIKGKAYRMTFREIADAMKFEDNVLSHLPKSSWKIPEHVWPLIAGKEVHHPAYNKNTAIRNPVIRYVHRILGNTLYARRESSNVLEDELTLIGRGIIPLKEVGLREITKRAENPFKHFGMVGLFVRRLVYYQGWAWTNVDKTPQFFFGGLITLLLIAKGVTLGNDALGPHFMDRPYMKRTMYLSGMYEGKHVYSFTHTTGPAELVLPSPQIAMTTTKISLLFRVPLDLLLGPHGPLDPVIDRRKRGTKRSSAAASGPASTSTSHAAPREASEKTIFEPARYYFQPHTSALQKGPLRDAHEYIGKLQCWNKSQDRTIYKLKTKYKELKKTVKKQVEASAEFMKKVADTLVKGGVAGCNSKDLVIAETSVPQPRRRSYHEIDNPTLALGPCLSEHQRRRLRNPSPPQSLSGNESPSLNTSDDEDYEEIGTKRIEEEGDEDVDEGDEDVGEGDADEVLFPLKGVCCVGASFLSRSLFSRRFTIAVSFFVCLLASSKRKSEAVDTCLSNIRTLGSSLGKSFAGFSRQSSVEELGSVVTLCSSASLSCFRPIHTFTLQF</sequence>
<dbReference type="AlphaFoldDB" id="A0A8S9HUZ7"/>
<reference evidence="3" key="1">
    <citation type="submission" date="2019-12" db="EMBL/GenBank/DDBJ databases">
        <title>Genome sequencing and annotation of Brassica cretica.</title>
        <authorList>
            <person name="Studholme D.J."/>
            <person name="Sarris P.F."/>
        </authorList>
    </citation>
    <scope>NUCLEOTIDE SEQUENCE</scope>
    <source>
        <strain evidence="3">PFS-001/15</strain>
        <tissue evidence="3">Leaf</tissue>
    </source>
</reference>
<comment type="caution">
    <text evidence="3">The sequence shown here is derived from an EMBL/GenBank/DDBJ whole genome shotgun (WGS) entry which is preliminary data.</text>
</comment>
<dbReference type="Proteomes" id="UP000712281">
    <property type="component" value="Unassembled WGS sequence"/>
</dbReference>
<name>A0A8S9HUZ7_BRACR</name>
<feature type="compositionally biased region" description="Low complexity" evidence="1">
    <location>
        <begin position="412"/>
        <end position="427"/>
    </location>
</feature>
<dbReference type="Pfam" id="PF03078">
    <property type="entry name" value="ATHILA"/>
    <property type="match status" value="1"/>
</dbReference>
<feature type="compositionally biased region" description="Acidic residues" evidence="1">
    <location>
        <begin position="595"/>
        <end position="610"/>
    </location>
</feature>
<evidence type="ECO:0000259" key="2">
    <source>
        <dbReference type="Pfam" id="PF03078"/>
    </source>
</evidence>